<dbReference type="OMA" id="SDVKQAH"/>
<comment type="similarity">
    <text evidence="2 8">Belongs to the cytochrome P450 family.</text>
</comment>
<dbReference type="HOGENOM" id="CLU_001570_14_4_1"/>
<accession>M2T3N6</accession>
<sequence length="403" mass="45723">MANMNGKKSRRETLLCGWYLSPQPFPIPRIPVVQNPLPGQCLGPIVRINPHELSIRDPDYYDELYVSGSVRPTDRYEGFVNGVVDFEGSHLATVAHKLHCKRGKPLDPYFSRAGINRLEHIVADLTEELIIKRFEDWFNLFHSGVVTLPLVMGLPWLIHLIHLIPESVFAVIDPGAQNWNTFRMMCYNRIKSTKDTSLIGRPTLFRHLVNSDLPASELSDERLLREAQVLIGSGTMTGTGTMCFLVYYVKSNPEIHRRLTEELNPIMEGYPHKKPSWAEIEKADLSFGTIHHRPRVSPNQPLQFTEWVTPAGVPPLRVNPDRLLSNATPAMKKNYIPFSEGSRHCLGMNLAYCELNYIIATMFRPGAVNFELFGTTELDVKPVHNMVVPLPSLKSKGFKVKFN</sequence>
<proteinExistence type="inferred from homology"/>
<evidence type="ECO:0000313" key="11">
    <source>
        <dbReference type="Proteomes" id="UP000016934"/>
    </source>
</evidence>
<reference evidence="11" key="2">
    <citation type="journal article" date="2013" name="PLoS Genet.">
        <title>Comparative genome structure, secondary metabolite, and effector coding capacity across Cochliobolus pathogens.</title>
        <authorList>
            <person name="Condon B.J."/>
            <person name="Leng Y."/>
            <person name="Wu D."/>
            <person name="Bushley K.E."/>
            <person name="Ohm R.A."/>
            <person name="Otillar R."/>
            <person name="Martin J."/>
            <person name="Schackwitz W."/>
            <person name="Grimwood J."/>
            <person name="MohdZainudin N."/>
            <person name="Xue C."/>
            <person name="Wang R."/>
            <person name="Manning V.A."/>
            <person name="Dhillon B."/>
            <person name="Tu Z.J."/>
            <person name="Steffenson B.J."/>
            <person name="Salamov A."/>
            <person name="Sun H."/>
            <person name="Lowry S."/>
            <person name="LaButti K."/>
            <person name="Han J."/>
            <person name="Copeland A."/>
            <person name="Lindquist E."/>
            <person name="Barry K."/>
            <person name="Schmutz J."/>
            <person name="Baker S.E."/>
            <person name="Ciuffetti L.M."/>
            <person name="Grigoriev I.V."/>
            <person name="Zhong S."/>
            <person name="Turgeon B.G."/>
        </authorList>
    </citation>
    <scope>NUCLEOTIDE SEQUENCE [LARGE SCALE GENOMIC DNA]</scope>
    <source>
        <strain evidence="11">ND90Pr / ATCC 201652</strain>
    </source>
</reference>
<keyword evidence="4 8" id="KW-0560">Oxidoreductase</keyword>
<comment type="cofactor">
    <cofactor evidence="1 7">
        <name>heme</name>
        <dbReference type="ChEBI" id="CHEBI:30413"/>
    </cofactor>
</comment>
<evidence type="ECO:0000256" key="4">
    <source>
        <dbReference type="ARBA" id="ARBA00023002"/>
    </source>
</evidence>
<dbReference type="SUPFAM" id="SSF48264">
    <property type="entry name" value="Cytochrome P450"/>
    <property type="match status" value="1"/>
</dbReference>
<dbReference type="PANTHER" id="PTHR24305:SF157">
    <property type="entry name" value="N-ACETYLTRYPTOPHAN 6-HYDROXYLASE IVOC-RELATED"/>
    <property type="match status" value="1"/>
</dbReference>
<dbReference type="eggNOG" id="KOG0156">
    <property type="taxonomic scope" value="Eukaryota"/>
</dbReference>
<feature type="transmembrane region" description="Helical" evidence="9">
    <location>
        <begin position="229"/>
        <end position="249"/>
    </location>
</feature>
<dbReference type="GeneID" id="19132426"/>
<dbReference type="InterPro" id="IPR001128">
    <property type="entry name" value="Cyt_P450"/>
</dbReference>
<dbReference type="KEGG" id="bsc:COCSADRAFT_166050"/>
<dbReference type="InterPro" id="IPR017972">
    <property type="entry name" value="Cyt_P450_CS"/>
</dbReference>
<dbReference type="Pfam" id="PF00067">
    <property type="entry name" value="p450"/>
    <property type="match status" value="2"/>
</dbReference>
<keyword evidence="11" id="KW-1185">Reference proteome</keyword>
<evidence type="ECO:0000256" key="2">
    <source>
        <dbReference type="ARBA" id="ARBA00010617"/>
    </source>
</evidence>
<keyword evidence="7 8" id="KW-0349">Heme</keyword>
<dbReference type="InterPro" id="IPR002401">
    <property type="entry name" value="Cyt_P450_E_grp-I"/>
</dbReference>
<dbReference type="GO" id="GO:0020037">
    <property type="term" value="F:heme binding"/>
    <property type="evidence" value="ECO:0007669"/>
    <property type="project" value="InterPro"/>
</dbReference>
<protein>
    <submittedName>
        <fullName evidence="10">Uncharacterized protein</fullName>
    </submittedName>
</protein>
<dbReference type="OrthoDB" id="3945418at2759"/>
<evidence type="ECO:0000256" key="9">
    <source>
        <dbReference type="SAM" id="Phobius"/>
    </source>
</evidence>
<dbReference type="Proteomes" id="UP000016934">
    <property type="component" value="Unassembled WGS sequence"/>
</dbReference>
<keyword evidence="6 8" id="KW-0503">Monooxygenase</keyword>
<evidence type="ECO:0000256" key="8">
    <source>
        <dbReference type="RuleBase" id="RU000461"/>
    </source>
</evidence>
<evidence type="ECO:0000256" key="3">
    <source>
        <dbReference type="ARBA" id="ARBA00022723"/>
    </source>
</evidence>
<dbReference type="GO" id="GO:0016705">
    <property type="term" value="F:oxidoreductase activity, acting on paired donors, with incorporation or reduction of molecular oxygen"/>
    <property type="evidence" value="ECO:0007669"/>
    <property type="project" value="InterPro"/>
</dbReference>
<dbReference type="PRINTS" id="PR00463">
    <property type="entry name" value="EP450I"/>
</dbReference>
<gene>
    <name evidence="10" type="ORF">COCSADRAFT_166050</name>
</gene>
<dbReference type="Gene3D" id="1.10.630.10">
    <property type="entry name" value="Cytochrome P450"/>
    <property type="match status" value="2"/>
</dbReference>
<keyword evidence="9" id="KW-1133">Transmembrane helix</keyword>
<dbReference type="CDD" id="cd11062">
    <property type="entry name" value="CYP58-like"/>
    <property type="match status" value="1"/>
</dbReference>
<dbReference type="PROSITE" id="PS00086">
    <property type="entry name" value="CYTOCHROME_P450"/>
    <property type="match status" value="1"/>
</dbReference>
<evidence type="ECO:0000256" key="1">
    <source>
        <dbReference type="ARBA" id="ARBA00001971"/>
    </source>
</evidence>
<evidence type="ECO:0000256" key="7">
    <source>
        <dbReference type="PIRSR" id="PIRSR602401-1"/>
    </source>
</evidence>
<keyword evidence="3 7" id="KW-0479">Metal-binding</keyword>
<dbReference type="PANTHER" id="PTHR24305">
    <property type="entry name" value="CYTOCHROME P450"/>
    <property type="match status" value="1"/>
</dbReference>
<evidence type="ECO:0000256" key="5">
    <source>
        <dbReference type="ARBA" id="ARBA00023004"/>
    </source>
</evidence>
<name>M2T3N6_COCSN</name>
<evidence type="ECO:0000313" key="10">
    <source>
        <dbReference type="EMBL" id="EMD69040.1"/>
    </source>
</evidence>
<dbReference type="AlphaFoldDB" id="M2T3N6"/>
<evidence type="ECO:0000256" key="6">
    <source>
        <dbReference type="ARBA" id="ARBA00023033"/>
    </source>
</evidence>
<feature type="transmembrane region" description="Helical" evidence="9">
    <location>
        <begin position="137"/>
        <end position="158"/>
    </location>
</feature>
<keyword evidence="9" id="KW-0812">Transmembrane</keyword>
<organism evidence="10 11">
    <name type="scientific">Cochliobolus sativus (strain ND90Pr / ATCC 201652)</name>
    <name type="common">Common root rot and spot blotch fungus</name>
    <name type="synonym">Bipolaris sorokiniana</name>
    <dbReference type="NCBI Taxonomy" id="665912"/>
    <lineage>
        <taxon>Eukaryota</taxon>
        <taxon>Fungi</taxon>
        <taxon>Dikarya</taxon>
        <taxon>Ascomycota</taxon>
        <taxon>Pezizomycotina</taxon>
        <taxon>Dothideomycetes</taxon>
        <taxon>Pleosporomycetidae</taxon>
        <taxon>Pleosporales</taxon>
        <taxon>Pleosporineae</taxon>
        <taxon>Pleosporaceae</taxon>
        <taxon>Bipolaris</taxon>
    </lineage>
</organism>
<reference evidence="10 11" key="1">
    <citation type="journal article" date="2012" name="PLoS Pathog.">
        <title>Diverse lifestyles and strategies of plant pathogenesis encoded in the genomes of eighteen Dothideomycetes fungi.</title>
        <authorList>
            <person name="Ohm R.A."/>
            <person name="Feau N."/>
            <person name="Henrissat B."/>
            <person name="Schoch C.L."/>
            <person name="Horwitz B.A."/>
            <person name="Barry K.W."/>
            <person name="Condon B.J."/>
            <person name="Copeland A.C."/>
            <person name="Dhillon B."/>
            <person name="Glaser F."/>
            <person name="Hesse C.N."/>
            <person name="Kosti I."/>
            <person name="LaButti K."/>
            <person name="Lindquist E.A."/>
            <person name="Lucas S."/>
            <person name="Salamov A.A."/>
            <person name="Bradshaw R.E."/>
            <person name="Ciuffetti L."/>
            <person name="Hamelin R.C."/>
            <person name="Kema G.H.J."/>
            <person name="Lawrence C."/>
            <person name="Scott J.A."/>
            <person name="Spatafora J.W."/>
            <person name="Turgeon B.G."/>
            <person name="de Wit P.J.G.M."/>
            <person name="Zhong S."/>
            <person name="Goodwin S.B."/>
            <person name="Grigoriev I.V."/>
        </authorList>
    </citation>
    <scope>NUCLEOTIDE SEQUENCE [LARGE SCALE GENOMIC DNA]</scope>
    <source>
        <strain evidence="11">ND90Pr / ATCC 201652</strain>
    </source>
</reference>
<feature type="binding site" description="axial binding residue" evidence="7">
    <location>
        <position position="345"/>
    </location>
    <ligand>
        <name>heme</name>
        <dbReference type="ChEBI" id="CHEBI:30413"/>
    </ligand>
    <ligandPart>
        <name>Fe</name>
        <dbReference type="ChEBI" id="CHEBI:18248"/>
    </ligandPart>
</feature>
<dbReference type="InterPro" id="IPR050121">
    <property type="entry name" value="Cytochrome_P450_monoxygenase"/>
</dbReference>
<dbReference type="RefSeq" id="XP_007694489.1">
    <property type="nucleotide sequence ID" value="XM_007696299.1"/>
</dbReference>
<dbReference type="EMBL" id="KB445637">
    <property type="protein sequence ID" value="EMD69040.1"/>
    <property type="molecule type" value="Genomic_DNA"/>
</dbReference>
<keyword evidence="5 7" id="KW-0408">Iron</keyword>
<dbReference type="GO" id="GO:0004497">
    <property type="term" value="F:monooxygenase activity"/>
    <property type="evidence" value="ECO:0007669"/>
    <property type="project" value="UniProtKB-KW"/>
</dbReference>
<keyword evidence="9" id="KW-0472">Membrane</keyword>
<dbReference type="InterPro" id="IPR036396">
    <property type="entry name" value="Cyt_P450_sf"/>
</dbReference>
<dbReference type="GO" id="GO:0005506">
    <property type="term" value="F:iron ion binding"/>
    <property type="evidence" value="ECO:0007669"/>
    <property type="project" value="InterPro"/>
</dbReference>